<reference evidence="3 4" key="1">
    <citation type="journal article" date="2008" name="Nature">
        <title>The genome of the model beetle and pest Tribolium castaneum.</title>
        <authorList>
            <consortium name="Tribolium Genome Sequencing Consortium"/>
            <person name="Richards S."/>
            <person name="Gibbs R.A."/>
            <person name="Weinstock G.M."/>
            <person name="Brown S.J."/>
            <person name="Denell R."/>
            <person name="Beeman R.W."/>
            <person name="Gibbs R."/>
            <person name="Beeman R.W."/>
            <person name="Brown S.J."/>
            <person name="Bucher G."/>
            <person name="Friedrich M."/>
            <person name="Grimmelikhuijzen C.J."/>
            <person name="Klingler M."/>
            <person name="Lorenzen M."/>
            <person name="Richards S."/>
            <person name="Roth S."/>
            <person name="Schroder R."/>
            <person name="Tautz D."/>
            <person name="Zdobnov E.M."/>
            <person name="Muzny D."/>
            <person name="Gibbs R.A."/>
            <person name="Weinstock G.M."/>
            <person name="Attaway T."/>
            <person name="Bell S."/>
            <person name="Buhay C.J."/>
            <person name="Chandrabose M.N."/>
            <person name="Chavez D."/>
            <person name="Clerk-Blankenburg K.P."/>
            <person name="Cree A."/>
            <person name="Dao M."/>
            <person name="Davis C."/>
            <person name="Chacko J."/>
            <person name="Dinh H."/>
            <person name="Dugan-Rocha S."/>
            <person name="Fowler G."/>
            <person name="Garner T.T."/>
            <person name="Garnes J."/>
            <person name="Gnirke A."/>
            <person name="Hawes A."/>
            <person name="Hernandez J."/>
            <person name="Hines S."/>
            <person name="Holder M."/>
            <person name="Hume J."/>
            <person name="Jhangiani S.N."/>
            <person name="Joshi V."/>
            <person name="Khan Z.M."/>
            <person name="Jackson L."/>
            <person name="Kovar C."/>
            <person name="Kowis A."/>
            <person name="Lee S."/>
            <person name="Lewis L.R."/>
            <person name="Margolis J."/>
            <person name="Morgan M."/>
            <person name="Nazareth L.V."/>
            <person name="Nguyen N."/>
            <person name="Okwuonu G."/>
            <person name="Parker D."/>
            <person name="Richards S."/>
            <person name="Ruiz S.J."/>
            <person name="Santibanez J."/>
            <person name="Savard J."/>
            <person name="Scherer S.E."/>
            <person name="Schneider B."/>
            <person name="Sodergren E."/>
            <person name="Tautz D."/>
            <person name="Vattahil S."/>
            <person name="Villasana D."/>
            <person name="White C.S."/>
            <person name="Wright R."/>
            <person name="Park Y."/>
            <person name="Beeman R.W."/>
            <person name="Lord J."/>
            <person name="Oppert B."/>
            <person name="Lorenzen M."/>
            <person name="Brown S."/>
            <person name="Wang L."/>
            <person name="Savard J."/>
            <person name="Tautz D."/>
            <person name="Richards S."/>
            <person name="Weinstock G."/>
            <person name="Gibbs R.A."/>
            <person name="Liu Y."/>
            <person name="Worley K."/>
            <person name="Weinstock G."/>
            <person name="Elsik C.G."/>
            <person name="Reese J.T."/>
            <person name="Elhaik E."/>
            <person name="Landan G."/>
            <person name="Graur D."/>
            <person name="Arensburger P."/>
            <person name="Atkinson P."/>
            <person name="Beeman R.W."/>
            <person name="Beidler J."/>
            <person name="Brown S.J."/>
            <person name="Demuth J.P."/>
            <person name="Drury D.W."/>
            <person name="Du Y.Z."/>
            <person name="Fujiwara H."/>
            <person name="Lorenzen M."/>
            <person name="Maselli V."/>
            <person name="Osanai M."/>
            <person name="Park Y."/>
            <person name="Robertson H.M."/>
            <person name="Tu Z."/>
            <person name="Wang J.J."/>
            <person name="Wang S."/>
            <person name="Richards S."/>
            <person name="Song H."/>
            <person name="Zhang L."/>
            <person name="Sodergren E."/>
            <person name="Werner D."/>
            <person name="Stanke M."/>
            <person name="Morgenstern B."/>
            <person name="Solovyev V."/>
            <person name="Kosarev P."/>
            <person name="Brown G."/>
            <person name="Chen H.C."/>
            <person name="Ermolaeva O."/>
            <person name="Hlavina W."/>
            <person name="Kapustin Y."/>
            <person name="Kiryutin B."/>
            <person name="Kitts P."/>
            <person name="Maglott D."/>
            <person name="Pruitt K."/>
            <person name="Sapojnikov V."/>
            <person name="Souvorov A."/>
            <person name="Mackey A.J."/>
            <person name="Waterhouse R.M."/>
            <person name="Wyder S."/>
            <person name="Zdobnov E.M."/>
            <person name="Zdobnov E.M."/>
            <person name="Wyder S."/>
            <person name="Kriventseva E.V."/>
            <person name="Kadowaki T."/>
            <person name="Bork P."/>
            <person name="Aranda M."/>
            <person name="Bao R."/>
            <person name="Beermann A."/>
            <person name="Berns N."/>
            <person name="Bolognesi R."/>
            <person name="Bonneton F."/>
            <person name="Bopp D."/>
            <person name="Brown S.J."/>
            <person name="Bucher G."/>
            <person name="Butts T."/>
            <person name="Chaumot A."/>
            <person name="Denell R.E."/>
            <person name="Ferrier D.E."/>
            <person name="Friedrich M."/>
            <person name="Gordon C.M."/>
            <person name="Jindra M."/>
            <person name="Klingler M."/>
            <person name="Lan Q."/>
            <person name="Lattorff H.M."/>
            <person name="Laudet V."/>
            <person name="von Levetsow C."/>
            <person name="Liu Z."/>
            <person name="Lutz R."/>
            <person name="Lynch J.A."/>
            <person name="da Fonseca R.N."/>
            <person name="Posnien N."/>
            <person name="Reuter R."/>
            <person name="Roth S."/>
            <person name="Savard J."/>
            <person name="Schinko J.B."/>
            <person name="Schmitt C."/>
            <person name="Schoppmeier M."/>
            <person name="Schroder R."/>
            <person name="Shippy T.D."/>
            <person name="Simonnet F."/>
            <person name="Marques-Souza H."/>
            <person name="Tautz D."/>
            <person name="Tomoyasu Y."/>
            <person name="Trauner J."/>
            <person name="Van der Zee M."/>
            <person name="Vervoort M."/>
            <person name="Wittkopp N."/>
            <person name="Wimmer E.A."/>
            <person name="Yang X."/>
            <person name="Jones A.K."/>
            <person name="Sattelle D.B."/>
            <person name="Ebert P.R."/>
            <person name="Nelson D."/>
            <person name="Scott J.G."/>
            <person name="Beeman R.W."/>
            <person name="Muthukrishnan S."/>
            <person name="Kramer K.J."/>
            <person name="Arakane Y."/>
            <person name="Beeman R.W."/>
            <person name="Zhu Q."/>
            <person name="Hogenkamp D."/>
            <person name="Dixit R."/>
            <person name="Oppert B."/>
            <person name="Jiang H."/>
            <person name="Zou Z."/>
            <person name="Marshall J."/>
            <person name="Elpidina E."/>
            <person name="Vinokurov K."/>
            <person name="Oppert C."/>
            <person name="Zou Z."/>
            <person name="Evans J."/>
            <person name="Lu Z."/>
            <person name="Zhao P."/>
            <person name="Sumathipala N."/>
            <person name="Altincicek B."/>
            <person name="Vilcinskas A."/>
            <person name="Williams M."/>
            <person name="Hultmark D."/>
            <person name="Hetru C."/>
            <person name="Jiang H."/>
            <person name="Grimmelikhuijzen C.J."/>
            <person name="Hauser F."/>
            <person name="Cazzamali G."/>
            <person name="Williamson M."/>
            <person name="Park Y."/>
            <person name="Li B."/>
            <person name="Tanaka Y."/>
            <person name="Predel R."/>
            <person name="Neupert S."/>
            <person name="Schachtner J."/>
            <person name="Verleyen P."/>
            <person name="Raible F."/>
            <person name="Bork P."/>
            <person name="Friedrich M."/>
            <person name="Walden K.K."/>
            <person name="Robertson H.M."/>
            <person name="Angeli S."/>
            <person name="Foret S."/>
            <person name="Bucher G."/>
            <person name="Schuetz S."/>
            <person name="Maleszka R."/>
            <person name="Wimmer E.A."/>
            <person name="Beeman R.W."/>
            <person name="Lorenzen M."/>
            <person name="Tomoyasu Y."/>
            <person name="Miller S.C."/>
            <person name="Grossmann D."/>
            <person name="Bucher G."/>
        </authorList>
    </citation>
    <scope>NUCLEOTIDE SEQUENCE [LARGE SCALE GENOMIC DNA]</scope>
    <source>
        <strain evidence="3 4">Georgia GA2</strain>
    </source>
</reference>
<organism evidence="3 4">
    <name type="scientific">Tribolium castaneum</name>
    <name type="common">Red flour beetle</name>
    <dbReference type="NCBI Taxonomy" id="7070"/>
    <lineage>
        <taxon>Eukaryota</taxon>
        <taxon>Metazoa</taxon>
        <taxon>Ecdysozoa</taxon>
        <taxon>Arthropoda</taxon>
        <taxon>Hexapoda</taxon>
        <taxon>Insecta</taxon>
        <taxon>Pterygota</taxon>
        <taxon>Neoptera</taxon>
        <taxon>Endopterygota</taxon>
        <taxon>Coleoptera</taxon>
        <taxon>Polyphaga</taxon>
        <taxon>Cucujiformia</taxon>
        <taxon>Tenebrionidae</taxon>
        <taxon>Tenebrionidae incertae sedis</taxon>
        <taxon>Tribolium</taxon>
    </lineage>
</organism>
<dbReference type="GO" id="GO:0003993">
    <property type="term" value="F:acid phosphatase activity"/>
    <property type="evidence" value="ECO:0007669"/>
    <property type="project" value="UniProtKB-EC"/>
</dbReference>
<dbReference type="CDD" id="cd07061">
    <property type="entry name" value="HP_HAP_like"/>
    <property type="match status" value="1"/>
</dbReference>
<keyword evidence="4" id="KW-1185">Reference proteome</keyword>
<dbReference type="PANTHER" id="PTHR11567:SF19">
    <property type="entry name" value="GH19849P"/>
    <property type="match status" value="1"/>
</dbReference>
<dbReference type="PhylomeDB" id="D6WK88"/>
<accession>D6WK88</accession>
<gene>
    <name evidence="3" type="primary">AUGUSTUS-3.0.2_13704</name>
    <name evidence="3" type="ORF">TcasGA2_TC013704</name>
</gene>
<dbReference type="HOGENOM" id="CLU_030431_1_1_1"/>
<dbReference type="Proteomes" id="UP000007266">
    <property type="component" value="Linkage group 5"/>
</dbReference>
<dbReference type="PROSITE" id="PS00616">
    <property type="entry name" value="HIS_ACID_PHOSPHAT_1"/>
    <property type="match status" value="1"/>
</dbReference>
<dbReference type="Pfam" id="PF00328">
    <property type="entry name" value="His_Phos_2"/>
    <property type="match status" value="1"/>
</dbReference>
<reference evidence="3 4" key="2">
    <citation type="journal article" date="2010" name="Nucleic Acids Res.">
        <title>BeetleBase in 2010: revisions to provide comprehensive genomic information for Tribolium castaneum.</title>
        <authorList>
            <person name="Kim H.S."/>
            <person name="Murphy T."/>
            <person name="Xia J."/>
            <person name="Caragea D."/>
            <person name="Park Y."/>
            <person name="Beeman R.W."/>
            <person name="Lorenzen M.D."/>
            <person name="Butcher S."/>
            <person name="Manak J.R."/>
            <person name="Brown S.J."/>
        </authorList>
    </citation>
    <scope>GENOME REANNOTATION</scope>
    <source>
        <strain evidence="3 4">Georgia GA2</strain>
    </source>
</reference>
<dbReference type="EMBL" id="KQ971342">
    <property type="protein sequence ID" value="EFA03616.1"/>
    <property type="molecule type" value="Genomic_DNA"/>
</dbReference>
<dbReference type="AlphaFoldDB" id="D6WK88"/>
<dbReference type="OMA" id="CENHPPD"/>
<name>D6WK88_TRICA</name>
<dbReference type="Gene3D" id="3.40.50.1240">
    <property type="entry name" value="Phosphoglycerate mutase-like"/>
    <property type="match status" value="1"/>
</dbReference>
<dbReference type="PANTHER" id="PTHR11567">
    <property type="entry name" value="ACID PHOSPHATASE-RELATED"/>
    <property type="match status" value="1"/>
</dbReference>
<dbReference type="InParanoid" id="D6WK88"/>
<dbReference type="InterPro" id="IPR000560">
    <property type="entry name" value="His_Pase_clade-2"/>
</dbReference>
<protein>
    <submittedName>
        <fullName evidence="3">Testicular acid phosphatase homolog-like Protein</fullName>
    </submittedName>
</protein>
<evidence type="ECO:0000256" key="1">
    <source>
        <dbReference type="ARBA" id="ARBA00000032"/>
    </source>
</evidence>
<dbReference type="GO" id="GO:0016791">
    <property type="term" value="F:phosphatase activity"/>
    <property type="evidence" value="ECO:0000318"/>
    <property type="project" value="GO_Central"/>
</dbReference>
<sequence>MLIASVGIIPTNSTLTQLHIVFRHGERAPTETYKNDPHINVTWSGGWGQLTNRGKLEMYLLGLKMRQLYHDFIPKYYFPDEVKVMSSYADRCLMSAQALLAGLFPPRDDQVWNKDLLWQPIPVHYVPRSQDNLIAMKAKCKKYDEEFADVFHSEAIKKIDEENKELYDYLTKNTGQKMDSVGKVELLYNTLEIERLHNLTPPSWTQNVSWEQMRKLAARSLETFTETNFMKRMKGGVFLSKVITDMETDKKSPLLFLYAAHDLTLVNILKTLGYKTMLKPGFGASLVFELRNNSQITLLYRDDIKSDPERIAVESCNTPCLLSGFKTALKEFLPSNWKLECNQ</sequence>
<proteinExistence type="inferred from homology"/>
<dbReference type="InterPro" id="IPR033379">
    <property type="entry name" value="Acid_Pase_AS"/>
</dbReference>
<dbReference type="InterPro" id="IPR050645">
    <property type="entry name" value="Histidine_acid_phosphatase"/>
</dbReference>
<comment type="similarity">
    <text evidence="2">Belongs to the histidine acid phosphatase family.</text>
</comment>
<dbReference type="eggNOG" id="KOG3720">
    <property type="taxonomic scope" value="Eukaryota"/>
</dbReference>
<comment type="catalytic activity">
    <reaction evidence="1">
        <text>a phosphate monoester + H2O = an alcohol + phosphate</text>
        <dbReference type="Rhea" id="RHEA:15017"/>
        <dbReference type="ChEBI" id="CHEBI:15377"/>
        <dbReference type="ChEBI" id="CHEBI:30879"/>
        <dbReference type="ChEBI" id="CHEBI:43474"/>
        <dbReference type="ChEBI" id="CHEBI:67140"/>
        <dbReference type="EC" id="3.1.3.2"/>
    </reaction>
</comment>
<evidence type="ECO:0000313" key="3">
    <source>
        <dbReference type="EMBL" id="EFA03616.1"/>
    </source>
</evidence>
<dbReference type="FunCoup" id="D6WK88">
    <property type="interactions" value="182"/>
</dbReference>
<dbReference type="InterPro" id="IPR029033">
    <property type="entry name" value="His_PPase_superfam"/>
</dbReference>
<evidence type="ECO:0000256" key="2">
    <source>
        <dbReference type="ARBA" id="ARBA00005375"/>
    </source>
</evidence>
<dbReference type="SUPFAM" id="SSF53254">
    <property type="entry name" value="Phosphoglycerate mutase-like"/>
    <property type="match status" value="1"/>
</dbReference>
<evidence type="ECO:0000313" key="4">
    <source>
        <dbReference type="Proteomes" id="UP000007266"/>
    </source>
</evidence>